<gene>
    <name evidence="15" type="ORF">PoB_001543500</name>
</gene>
<organism evidence="15 16">
    <name type="scientific">Plakobranchus ocellatus</name>
    <dbReference type="NCBI Taxonomy" id="259542"/>
    <lineage>
        <taxon>Eukaryota</taxon>
        <taxon>Metazoa</taxon>
        <taxon>Spiralia</taxon>
        <taxon>Lophotrochozoa</taxon>
        <taxon>Mollusca</taxon>
        <taxon>Gastropoda</taxon>
        <taxon>Heterobranchia</taxon>
        <taxon>Euthyneura</taxon>
        <taxon>Panpulmonata</taxon>
        <taxon>Sacoglossa</taxon>
        <taxon>Placobranchoidea</taxon>
        <taxon>Plakobranchidae</taxon>
        <taxon>Plakobranchus</taxon>
    </lineage>
</organism>
<dbReference type="InterPro" id="IPR023382">
    <property type="entry name" value="MnmA-like_central_sf"/>
</dbReference>
<comment type="subcellular location">
    <subcellularLocation>
        <location evidence="2">Mitochondrion</location>
    </subcellularLocation>
</comment>
<dbReference type="Gene3D" id="2.30.30.280">
    <property type="entry name" value="Adenine nucleotide alpha hydrolases-like domains"/>
    <property type="match status" value="1"/>
</dbReference>
<evidence type="ECO:0000256" key="1">
    <source>
        <dbReference type="ARBA" id="ARBA00003986"/>
    </source>
</evidence>
<dbReference type="NCBIfam" id="TIGR00420">
    <property type="entry name" value="trmU"/>
    <property type="match status" value="1"/>
</dbReference>
<evidence type="ECO:0000256" key="7">
    <source>
        <dbReference type="ARBA" id="ARBA00022694"/>
    </source>
</evidence>
<dbReference type="PANTHER" id="PTHR11933">
    <property type="entry name" value="TRNA 5-METHYLAMINOMETHYL-2-THIOURIDYLATE -METHYLTRANSFERASE"/>
    <property type="match status" value="1"/>
</dbReference>
<evidence type="ECO:0000313" key="16">
    <source>
        <dbReference type="Proteomes" id="UP000735302"/>
    </source>
</evidence>
<evidence type="ECO:0000256" key="10">
    <source>
        <dbReference type="ARBA" id="ARBA00022884"/>
    </source>
</evidence>
<dbReference type="GO" id="GO:0000049">
    <property type="term" value="F:tRNA binding"/>
    <property type="evidence" value="ECO:0007669"/>
    <property type="project" value="UniProtKB-KW"/>
</dbReference>
<evidence type="ECO:0000256" key="2">
    <source>
        <dbReference type="ARBA" id="ARBA00004173"/>
    </source>
</evidence>
<keyword evidence="9" id="KW-0067">ATP-binding</keyword>
<evidence type="ECO:0000256" key="12">
    <source>
        <dbReference type="ARBA" id="ARBA00049564"/>
    </source>
</evidence>
<comment type="caution">
    <text evidence="15">The sequence shown here is derived from an EMBL/GenBank/DDBJ whole genome shotgun (WGS) entry which is preliminary data.</text>
</comment>
<sequence length="412" mass="46509">MGQQCYTQFDPVMMEDMRLNFLAMTRQELDIAILAHLSCGIHMDTASHYTYDVVGLFMRNWDVRDETGKCSAEQDREDAAFVCKHLNIPLYEVDFIKQYWNEVFSEMLRDYQNGLTPNPDILCNRHVKFNHFVNYATSKLGGHAIATGHYARTSVGYNVDQIDSLQGVSLLCAADQDKDQTFFLSQIKQWALQHTIFPLGNLTKSTVKEIAASAGMERLALKKESMGICFIGSRNFQDFIEEYIEPKLGNFKDTESGKVVGTHKGTHYWTLGQRCNLPGLPAAYFVAEINPNTQDIFVAAGTDHPALFTQTFLTGPIHWIQQRSVYTPPVKEFEAKFRFQHKHPLIGCSGTLQNTGGYHVTLARPMRAVTPGQYAVFYSDNVCLGSARILKLGPSLYKLGVSDRVEFPQELS</sequence>
<evidence type="ECO:0000259" key="14">
    <source>
        <dbReference type="Pfam" id="PF20259"/>
    </source>
</evidence>
<keyword evidence="7" id="KW-0819">tRNA processing</keyword>
<dbReference type="GO" id="GO:0005524">
    <property type="term" value="F:ATP binding"/>
    <property type="evidence" value="ECO:0007669"/>
    <property type="project" value="UniProtKB-KW"/>
</dbReference>
<evidence type="ECO:0000256" key="3">
    <source>
        <dbReference type="ARBA" id="ARBA00006191"/>
    </source>
</evidence>
<name>A0AAV3Z2V9_9GAST</name>
<dbReference type="EC" id="2.8.1.14" evidence="4"/>
<dbReference type="Pfam" id="PF20258">
    <property type="entry name" value="tRNA_Me_trans_C"/>
    <property type="match status" value="1"/>
</dbReference>
<accession>A0AAV3Z2V9</accession>
<dbReference type="AlphaFoldDB" id="A0AAV3Z2V9"/>
<dbReference type="InterPro" id="IPR014729">
    <property type="entry name" value="Rossmann-like_a/b/a_fold"/>
</dbReference>
<feature type="domain" description="tRNA-specific 2-thiouridylase MnmA-like C-terminal" evidence="13">
    <location>
        <begin position="310"/>
        <end position="389"/>
    </location>
</feature>
<dbReference type="CDD" id="cd01998">
    <property type="entry name" value="MnmA_TRMU-like"/>
    <property type="match status" value="1"/>
</dbReference>
<feature type="domain" description="tRNA-specific 2-thiouridylase MnmA-like central" evidence="14">
    <location>
        <begin position="237"/>
        <end position="299"/>
    </location>
</feature>
<evidence type="ECO:0000256" key="8">
    <source>
        <dbReference type="ARBA" id="ARBA00022741"/>
    </source>
</evidence>
<keyword evidence="10" id="KW-0694">RNA-binding</keyword>
<dbReference type="FunFam" id="2.30.30.280:FF:000001">
    <property type="entry name" value="tRNA-specific 2-thiouridylase MnmA"/>
    <property type="match status" value="1"/>
</dbReference>
<dbReference type="Pfam" id="PF03054">
    <property type="entry name" value="tRNA_Me_trans"/>
    <property type="match status" value="1"/>
</dbReference>
<evidence type="ECO:0000313" key="15">
    <source>
        <dbReference type="EMBL" id="GFN88929.1"/>
    </source>
</evidence>
<evidence type="ECO:0000256" key="4">
    <source>
        <dbReference type="ARBA" id="ARBA00011953"/>
    </source>
</evidence>
<dbReference type="Gene3D" id="2.40.30.10">
    <property type="entry name" value="Translation factors"/>
    <property type="match status" value="1"/>
</dbReference>
<proteinExistence type="inferred from homology"/>
<dbReference type="SUPFAM" id="SSF52402">
    <property type="entry name" value="Adenine nucleotide alpha hydrolases-like"/>
    <property type="match status" value="1"/>
</dbReference>
<keyword evidence="8" id="KW-0547">Nucleotide-binding</keyword>
<dbReference type="GO" id="GO:0061708">
    <property type="term" value="F:tRNA-5-taurinomethyluridine 2-sulfurtransferase"/>
    <property type="evidence" value="ECO:0007669"/>
    <property type="project" value="UniProtKB-EC"/>
</dbReference>
<keyword evidence="6" id="KW-0808">Transferase</keyword>
<dbReference type="Pfam" id="PF20259">
    <property type="entry name" value="tRNA_Me_trans_M"/>
    <property type="match status" value="1"/>
</dbReference>
<comment type="function">
    <text evidence="1">Catalyzes the 2-thiolation of uridine at the wobble position (U34) of mitochondrial tRNA(Lys), tRNA(Glu) and tRNA(Gln). Required for the formation of 5-taurinomethyl-2-thiouridine (tm5s2U) of mitochondrial tRNA(Lys), tRNA(Glu), and tRNA(Gln) at the wobble position. ATP is required to activate the C2 atom of the wobble base.</text>
</comment>
<dbReference type="InterPro" id="IPR046884">
    <property type="entry name" value="MnmA-like_central"/>
</dbReference>
<comment type="catalytic activity">
    <reaction evidence="12">
        <text>5-taurinomethyluridine(34) in tRNA + S-sulfanyl-L-cysteinyl-[protein] + AH2 + ATP = 5-taurinomethyl-2-thiouridine(34) in tRNA + L-cysteinyl-[protein] + A + AMP + diphosphate + H(+)</text>
        <dbReference type="Rhea" id="RHEA:47040"/>
        <dbReference type="Rhea" id="RHEA-COMP:10131"/>
        <dbReference type="Rhea" id="RHEA-COMP:11726"/>
        <dbReference type="Rhea" id="RHEA-COMP:11732"/>
        <dbReference type="Rhea" id="RHEA-COMP:11733"/>
        <dbReference type="ChEBI" id="CHEBI:13193"/>
        <dbReference type="ChEBI" id="CHEBI:15378"/>
        <dbReference type="ChEBI" id="CHEBI:17499"/>
        <dbReference type="ChEBI" id="CHEBI:29950"/>
        <dbReference type="ChEBI" id="CHEBI:30616"/>
        <dbReference type="ChEBI" id="CHEBI:33019"/>
        <dbReference type="ChEBI" id="CHEBI:61963"/>
        <dbReference type="ChEBI" id="CHEBI:87171"/>
        <dbReference type="ChEBI" id="CHEBI:87172"/>
        <dbReference type="ChEBI" id="CHEBI:456215"/>
        <dbReference type="EC" id="2.8.1.14"/>
    </reaction>
</comment>
<evidence type="ECO:0000256" key="9">
    <source>
        <dbReference type="ARBA" id="ARBA00022840"/>
    </source>
</evidence>
<evidence type="ECO:0000256" key="6">
    <source>
        <dbReference type="ARBA" id="ARBA00022679"/>
    </source>
</evidence>
<reference evidence="15 16" key="1">
    <citation type="journal article" date="2021" name="Elife">
        <title>Chloroplast acquisition without the gene transfer in kleptoplastic sea slugs, Plakobranchus ocellatus.</title>
        <authorList>
            <person name="Maeda T."/>
            <person name="Takahashi S."/>
            <person name="Yoshida T."/>
            <person name="Shimamura S."/>
            <person name="Takaki Y."/>
            <person name="Nagai Y."/>
            <person name="Toyoda A."/>
            <person name="Suzuki Y."/>
            <person name="Arimoto A."/>
            <person name="Ishii H."/>
            <person name="Satoh N."/>
            <person name="Nishiyama T."/>
            <person name="Hasebe M."/>
            <person name="Maruyama T."/>
            <person name="Minagawa J."/>
            <person name="Obokata J."/>
            <person name="Shigenobu S."/>
        </authorList>
    </citation>
    <scope>NUCLEOTIDE SEQUENCE [LARGE SCALE GENOMIC DNA]</scope>
</reference>
<comment type="similarity">
    <text evidence="3">Belongs to the MnmA/TRMU family.</text>
</comment>
<keyword evidence="11" id="KW-1015">Disulfide bond</keyword>
<evidence type="ECO:0000256" key="11">
    <source>
        <dbReference type="ARBA" id="ARBA00023157"/>
    </source>
</evidence>
<dbReference type="EMBL" id="BLXT01001882">
    <property type="protein sequence ID" value="GFN88929.1"/>
    <property type="molecule type" value="Genomic_DNA"/>
</dbReference>
<evidence type="ECO:0000256" key="5">
    <source>
        <dbReference type="ARBA" id="ARBA00022555"/>
    </source>
</evidence>
<dbReference type="FunFam" id="3.40.50.620:FF:000104">
    <property type="entry name" value="Mitochondrial tRNA-specific 2-thiouridylase 1"/>
    <property type="match status" value="1"/>
</dbReference>
<dbReference type="NCBIfam" id="NF001138">
    <property type="entry name" value="PRK00143.1"/>
    <property type="match status" value="1"/>
</dbReference>
<keyword evidence="16" id="KW-1185">Reference proteome</keyword>
<keyword evidence="5" id="KW-0820">tRNA-binding</keyword>
<dbReference type="PANTHER" id="PTHR11933:SF5">
    <property type="entry name" value="MITOCHONDRIAL TRNA-SPECIFIC 2-THIOURIDYLASE 1"/>
    <property type="match status" value="1"/>
</dbReference>
<protein>
    <recommendedName>
        <fullName evidence="4">tRNA-5-taurinomethyluridine 2-sulfurtransferase</fullName>
        <ecNumber evidence="4">2.8.1.14</ecNumber>
    </recommendedName>
</protein>
<dbReference type="Proteomes" id="UP000735302">
    <property type="component" value="Unassembled WGS sequence"/>
</dbReference>
<evidence type="ECO:0000259" key="13">
    <source>
        <dbReference type="Pfam" id="PF20258"/>
    </source>
</evidence>
<dbReference type="GO" id="GO:0005739">
    <property type="term" value="C:mitochondrion"/>
    <property type="evidence" value="ECO:0007669"/>
    <property type="project" value="UniProtKB-SubCell"/>
</dbReference>
<dbReference type="InterPro" id="IPR004506">
    <property type="entry name" value="MnmA-like"/>
</dbReference>
<dbReference type="Gene3D" id="3.40.50.620">
    <property type="entry name" value="HUPs"/>
    <property type="match status" value="1"/>
</dbReference>
<dbReference type="GO" id="GO:0002143">
    <property type="term" value="P:tRNA wobble position uridine thiolation"/>
    <property type="evidence" value="ECO:0007669"/>
    <property type="project" value="TreeGrafter"/>
</dbReference>
<dbReference type="InterPro" id="IPR046885">
    <property type="entry name" value="MnmA-like_C"/>
</dbReference>